<proteinExistence type="predicted"/>
<comment type="caution">
    <text evidence="1">The sequence shown here is derived from an EMBL/GenBank/DDBJ whole genome shotgun (WGS) entry which is preliminary data.</text>
</comment>
<evidence type="ECO:0000313" key="1">
    <source>
        <dbReference type="EMBL" id="CAG8790315.1"/>
    </source>
</evidence>
<organism evidence="1 2">
    <name type="scientific">Racocetra persica</name>
    <dbReference type="NCBI Taxonomy" id="160502"/>
    <lineage>
        <taxon>Eukaryota</taxon>
        <taxon>Fungi</taxon>
        <taxon>Fungi incertae sedis</taxon>
        <taxon>Mucoromycota</taxon>
        <taxon>Glomeromycotina</taxon>
        <taxon>Glomeromycetes</taxon>
        <taxon>Diversisporales</taxon>
        <taxon>Gigasporaceae</taxon>
        <taxon>Racocetra</taxon>
    </lineage>
</organism>
<gene>
    <name evidence="1" type="ORF">RPERSI_LOCUS19025</name>
</gene>
<evidence type="ECO:0000313" key="2">
    <source>
        <dbReference type="Proteomes" id="UP000789920"/>
    </source>
</evidence>
<keyword evidence="2" id="KW-1185">Reference proteome</keyword>
<name>A0ACA9REE9_9GLOM</name>
<feature type="non-terminal residue" evidence="1">
    <location>
        <position position="112"/>
    </location>
</feature>
<accession>A0ACA9REE9</accession>
<dbReference type="EMBL" id="CAJVQC010051411">
    <property type="protein sequence ID" value="CAG8790315.1"/>
    <property type="molecule type" value="Genomic_DNA"/>
</dbReference>
<dbReference type="Proteomes" id="UP000789920">
    <property type="component" value="Unassembled WGS sequence"/>
</dbReference>
<feature type="non-terminal residue" evidence="1">
    <location>
        <position position="1"/>
    </location>
</feature>
<sequence>PIIYAKDQTKIAEMIKVDRRHARFVGYIQMQQTSILYSMTIDELQQKLKTLKKATYIIVFAILAVIPGISPLIITILPSDQKKTLPNIIKQNNLVVKYLNCVDAKLVGLYFD</sequence>
<protein>
    <submittedName>
        <fullName evidence="1">28420_t:CDS:1</fullName>
    </submittedName>
</protein>
<reference evidence="1" key="1">
    <citation type="submission" date="2021-06" db="EMBL/GenBank/DDBJ databases">
        <authorList>
            <person name="Kallberg Y."/>
            <person name="Tangrot J."/>
            <person name="Rosling A."/>
        </authorList>
    </citation>
    <scope>NUCLEOTIDE SEQUENCE</scope>
    <source>
        <strain evidence="1">MA461A</strain>
    </source>
</reference>